<dbReference type="InterPro" id="IPR036890">
    <property type="entry name" value="HATPase_C_sf"/>
</dbReference>
<keyword evidence="4" id="KW-1185">Reference proteome</keyword>
<feature type="transmembrane region" description="Helical" evidence="1">
    <location>
        <begin position="113"/>
        <end position="135"/>
    </location>
</feature>
<dbReference type="EMBL" id="JAINZW010000001">
    <property type="protein sequence ID" value="MBZ4038534.1"/>
    <property type="molecule type" value="Genomic_DNA"/>
</dbReference>
<organism evidence="3 4">
    <name type="scientific">Novilysobacter selenitireducens</name>
    <dbReference type="NCBI Taxonomy" id="2872639"/>
    <lineage>
        <taxon>Bacteria</taxon>
        <taxon>Pseudomonadati</taxon>
        <taxon>Pseudomonadota</taxon>
        <taxon>Gammaproteobacteria</taxon>
        <taxon>Lysobacterales</taxon>
        <taxon>Lysobacteraceae</taxon>
        <taxon>Novilysobacter</taxon>
    </lineage>
</organism>
<feature type="transmembrane region" description="Helical" evidence="1">
    <location>
        <begin position="72"/>
        <end position="93"/>
    </location>
</feature>
<dbReference type="Proteomes" id="UP001430954">
    <property type="component" value="Unassembled WGS sequence"/>
</dbReference>
<dbReference type="PANTHER" id="PTHR34220">
    <property type="entry name" value="SENSOR HISTIDINE KINASE YPDA"/>
    <property type="match status" value="1"/>
</dbReference>
<keyword evidence="1" id="KW-1133">Transmembrane helix</keyword>
<dbReference type="Gene3D" id="3.30.565.10">
    <property type="entry name" value="Histidine kinase-like ATPase, C-terminal domain"/>
    <property type="match status" value="1"/>
</dbReference>
<evidence type="ECO:0000256" key="1">
    <source>
        <dbReference type="SAM" id="Phobius"/>
    </source>
</evidence>
<keyword evidence="3" id="KW-0418">Kinase</keyword>
<protein>
    <submittedName>
        <fullName evidence="3">Histidine kinase</fullName>
    </submittedName>
</protein>
<keyword evidence="1" id="KW-0812">Transmembrane</keyword>
<reference evidence="3 4" key="1">
    <citation type="submission" date="2021-09" db="EMBL/GenBank/DDBJ databases">
        <title>Lysobacter sp. 13A isolated from the river sediment.</title>
        <authorList>
            <person name="Liu H."/>
            <person name="Li S."/>
            <person name="Mao S."/>
        </authorList>
    </citation>
    <scope>NUCLEOTIDE SEQUENCE [LARGE SCALE GENOMIC DNA]</scope>
    <source>
        <strain evidence="3 4">13A</strain>
    </source>
</reference>
<dbReference type="PANTHER" id="PTHR34220:SF9">
    <property type="entry name" value="SIGNAL TRANSDUCTION HISTIDINE KINASE INTERNAL REGION DOMAIN-CONTAINING PROTEIN"/>
    <property type="match status" value="1"/>
</dbReference>
<sequence>MNEVALGTLGQGGRASDPPDGPAWHHWRQWLRTITHASRFYWSLQAINALGSVFLTVQVLRSAAHMSGGTSGHGSMLAGAVLDAVMLLLMTHLLVRPLLLGTLVHRRPTLRAWALLAAALLASAAATVLAGDLLASLSPKQRPVQEITFNTGAAQFGVALVGWQLFAMQLINAMAAYMLWVAVYLGWKAIEARRELSRQVKHARLWQLTRQMGPHFLFNAFNSIRGLMYEDRDRAAQLITRLSDLLRVQLGLHEETHQSLRDECRMARDYLEIELARLEPRLSFTFDVPEECEHFILPTLTVLTAVENAVKHGITPNREPGWIRISARRGIHGCVLEVANSYALPSAAESTGIGLKNLRERLLLSTNGAAKMDQWKERDTFHLRMEIPE</sequence>
<evidence type="ECO:0000313" key="3">
    <source>
        <dbReference type="EMBL" id="MBZ4038534.1"/>
    </source>
</evidence>
<dbReference type="SUPFAM" id="SSF55874">
    <property type="entry name" value="ATPase domain of HSP90 chaperone/DNA topoisomerase II/histidine kinase"/>
    <property type="match status" value="1"/>
</dbReference>
<dbReference type="InterPro" id="IPR050640">
    <property type="entry name" value="Bact_2-comp_sensor_kinase"/>
</dbReference>
<name>A0ABS7T3T0_9GAMM</name>
<evidence type="ECO:0000313" key="4">
    <source>
        <dbReference type="Proteomes" id="UP001430954"/>
    </source>
</evidence>
<feature type="domain" description="Signal transduction histidine kinase internal region" evidence="2">
    <location>
        <begin position="204"/>
        <end position="282"/>
    </location>
</feature>
<accession>A0ABS7T3T0</accession>
<feature type="transmembrane region" description="Helical" evidence="1">
    <location>
        <begin position="171"/>
        <end position="190"/>
    </location>
</feature>
<keyword evidence="1" id="KW-0472">Membrane</keyword>
<proteinExistence type="predicted"/>
<dbReference type="RefSeq" id="WP_223674713.1">
    <property type="nucleotide sequence ID" value="NZ_JAINZW010000001.1"/>
</dbReference>
<keyword evidence="3" id="KW-0808">Transferase</keyword>
<dbReference type="InterPro" id="IPR010559">
    <property type="entry name" value="Sig_transdc_His_kin_internal"/>
</dbReference>
<gene>
    <name evidence="3" type="ORF">K6753_03145</name>
</gene>
<dbReference type="Pfam" id="PF06580">
    <property type="entry name" value="His_kinase"/>
    <property type="match status" value="1"/>
</dbReference>
<dbReference type="GO" id="GO:0016301">
    <property type="term" value="F:kinase activity"/>
    <property type="evidence" value="ECO:0007669"/>
    <property type="project" value="UniProtKB-KW"/>
</dbReference>
<feature type="transmembrane region" description="Helical" evidence="1">
    <location>
        <begin position="40"/>
        <end position="60"/>
    </location>
</feature>
<evidence type="ECO:0000259" key="2">
    <source>
        <dbReference type="Pfam" id="PF06580"/>
    </source>
</evidence>
<comment type="caution">
    <text evidence="3">The sequence shown here is derived from an EMBL/GenBank/DDBJ whole genome shotgun (WGS) entry which is preliminary data.</text>
</comment>